<organism evidence="1 2">
    <name type="scientific">Euplotes crassus</name>
    <dbReference type="NCBI Taxonomy" id="5936"/>
    <lineage>
        <taxon>Eukaryota</taxon>
        <taxon>Sar</taxon>
        <taxon>Alveolata</taxon>
        <taxon>Ciliophora</taxon>
        <taxon>Intramacronucleata</taxon>
        <taxon>Spirotrichea</taxon>
        <taxon>Hypotrichia</taxon>
        <taxon>Euplotida</taxon>
        <taxon>Euplotidae</taxon>
        <taxon>Moneuplotes</taxon>
    </lineage>
</organism>
<gene>
    <name evidence="1" type="ORF">ECRASSUSDP1_LOCUS27302</name>
</gene>
<protein>
    <submittedName>
        <fullName evidence="1">Uncharacterized protein</fullName>
    </submittedName>
</protein>
<reference evidence="1" key="1">
    <citation type="submission" date="2023-07" db="EMBL/GenBank/DDBJ databases">
        <authorList>
            <consortium name="AG Swart"/>
            <person name="Singh M."/>
            <person name="Singh A."/>
            <person name="Seah K."/>
            <person name="Emmerich C."/>
        </authorList>
    </citation>
    <scope>NUCLEOTIDE SEQUENCE</scope>
    <source>
        <strain evidence="1">DP1</strain>
    </source>
</reference>
<name>A0AAD1Y7B1_EUPCR</name>
<sequence length="81" mass="9341">MKRLCKVKWFSFMRMVASSICKSLINEHDNLYHMWIPSLLYQKKMSLALACSEAVLSALDSTECYATLNTPNITLACQFMR</sequence>
<dbReference type="EMBL" id="CAMPGE010028170">
    <property type="protein sequence ID" value="CAI2385720.1"/>
    <property type="molecule type" value="Genomic_DNA"/>
</dbReference>
<dbReference type="AlphaFoldDB" id="A0AAD1Y7B1"/>
<accession>A0AAD1Y7B1</accession>
<evidence type="ECO:0000313" key="2">
    <source>
        <dbReference type="Proteomes" id="UP001295684"/>
    </source>
</evidence>
<proteinExistence type="predicted"/>
<dbReference type="Proteomes" id="UP001295684">
    <property type="component" value="Unassembled WGS sequence"/>
</dbReference>
<keyword evidence="2" id="KW-1185">Reference proteome</keyword>
<comment type="caution">
    <text evidence="1">The sequence shown here is derived from an EMBL/GenBank/DDBJ whole genome shotgun (WGS) entry which is preliminary data.</text>
</comment>
<evidence type="ECO:0000313" key="1">
    <source>
        <dbReference type="EMBL" id="CAI2385720.1"/>
    </source>
</evidence>